<dbReference type="InterPro" id="IPR057268">
    <property type="entry name" value="Ribosomal_L18"/>
</dbReference>
<dbReference type="GO" id="GO:0022625">
    <property type="term" value="C:cytosolic large ribosomal subunit"/>
    <property type="evidence" value="ECO:0007669"/>
    <property type="project" value="TreeGrafter"/>
</dbReference>
<dbReference type="Gene3D" id="3.30.420.100">
    <property type="match status" value="1"/>
</dbReference>
<evidence type="ECO:0000256" key="5">
    <source>
        <dbReference type="ARBA" id="ARBA00023274"/>
    </source>
</evidence>
<comment type="function">
    <text evidence="7">This is one of the proteins that bind and probably mediate the attachment of the 5S RNA into the large ribosomal subunit, where it forms part of the central protuberance.</text>
</comment>
<dbReference type="GO" id="GO:0008097">
    <property type="term" value="F:5S rRNA binding"/>
    <property type="evidence" value="ECO:0007669"/>
    <property type="project" value="TreeGrafter"/>
</dbReference>
<gene>
    <name evidence="7" type="primary">rplR</name>
    <name evidence="8" type="ORF">FRY97_16535</name>
</gene>
<dbReference type="InterPro" id="IPR005484">
    <property type="entry name" value="Ribosomal_uL18_bac/plant/anim"/>
</dbReference>
<reference evidence="8 9" key="1">
    <citation type="submission" date="2019-08" db="EMBL/GenBank/DDBJ databases">
        <title>Genome of Phaeodactylibacter luteus.</title>
        <authorList>
            <person name="Bowman J.P."/>
        </authorList>
    </citation>
    <scope>NUCLEOTIDE SEQUENCE [LARGE SCALE GENOMIC DNA]</scope>
    <source>
        <strain evidence="8 9">KCTC 42180</strain>
    </source>
</reference>
<keyword evidence="3 7" id="KW-0694">RNA-binding</keyword>
<comment type="caution">
    <text evidence="8">The sequence shown here is derived from an EMBL/GenBank/DDBJ whole genome shotgun (WGS) entry which is preliminary data.</text>
</comment>
<dbReference type="Pfam" id="PF00861">
    <property type="entry name" value="Ribosomal_L18p"/>
    <property type="match status" value="1"/>
</dbReference>
<accession>A0A5C6RIC5</accession>
<dbReference type="AlphaFoldDB" id="A0A5C6RIC5"/>
<organism evidence="8 9">
    <name type="scientific">Phaeodactylibacter luteus</name>
    <dbReference type="NCBI Taxonomy" id="1564516"/>
    <lineage>
        <taxon>Bacteria</taxon>
        <taxon>Pseudomonadati</taxon>
        <taxon>Bacteroidota</taxon>
        <taxon>Saprospiria</taxon>
        <taxon>Saprospirales</taxon>
        <taxon>Haliscomenobacteraceae</taxon>
        <taxon>Phaeodactylibacter</taxon>
    </lineage>
</organism>
<evidence type="ECO:0000256" key="1">
    <source>
        <dbReference type="ARBA" id="ARBA00007116"/>
    </source>
</evidence>
<dbReference type="EMBL" id="VOOR01000041">
    <property type="protein sequence ID" value="TXB61947.1"/>
    <property type="molecule type" value="Genomic_DNA"/>
</dbReference>
<dbReference type="CDD" id="cd00432">
    <property type="entry name" value="Ribosomal_L18_L5e"/>
    <property type="match status" value="1"/>
</dbReference>
<sequence>MQFSKRNRRKRIHWRIRNKVKGTAQRPRLNIFRSNRSIYVQVINDLDGTTLISASSREDAISNEGTKIEQSKAVGKLLAERAKEAGIETVLFDRGGYLYHGRVKALADGAREGGLKF</sequence>
<name>A0A5C6RIC5_9BACT</name>
<dbReference type="GO" id="GO:0003735">
    <property type="term" value="F:structural constituent of ribosome"/>
    <property type="evidence" value="ECO:0007669"/>
    <property type="project" value="InterPro"/>
</dbReference>
<keyword evidence="9" id="KW-1185">Reference proteome</keyword>
<dbReference type="Proteomes" id="UP000321580">
    <property type="component" value="Unassembled WGS sequence"/>
</dbReference>
<dbReference type="RefSeq" id="WP_147168678.1">
    <property type="nucleotide sequence ID" value="NZ_VOOR01000041.1"/>
</dbReference>
<keyword evidence="2 7" id="KW-0699">rRNA-binding</keyword>
<evidence type="ECO:0000256" key="7">
    <source>
        <dbReference type="HAMAP-Rule" id="MF_01337"/>
    </source>
</evidence>
<dbReference type="PANTHER" id="PTHR12899">
    <property type="entry name" value="39S RIBOSOMAL PROTEIN L18, MITOCHONDRIAL"/>
    <property type="match status" value="1"/>
</dbReference>
<evidence type="ECO:0000313" key="8">
    <source>
        <dbReference type="EMBL" id="TXB61947.1"/>
    </source>
</evidence>
<dbReference type="HAMAP" id="MF_01337_B">
    <property type="entry name" value="Ribosomal_uL18_B"/>
    <property type="match status" value="1"/>
</dbReference>
<dbReference type="NCBIfam" id="TIGR00060">
    <property type="entry name" value="L18_bact"/>
    <property type="match status" value="1"/>
</dbReference>
<dbReference type="SUPFAM" id="SSF53137">
    <property type="entry name" value="Translational machinery components"/>
    <property type="match status" value="1"/>
</dbReference>
<dbReference type="OrthoDB" id="9810939at2"/>
<protein>
    <recommendedName>
        <fullName evidence="6 7">Large ribosomal subunit protein uL18</fullName>
    </recommendedName>
</protein>
<comment type="subunit">
    <text evidence="7">Part of the 50S ribosomal subunit; part of the 5S rRNA/L5/L18/L25 subcomplex. Contacts the 5S and 23S rRNAs.</text>
</comment>
<comment type="similarity">
    <text evidence="1 7">Belongs to the universal ribosomal protein uL18 family.</text>
</comment>
<evidence type="ECO:0000256" key="4">
    <source>
        <dbReference type="ARBA" id="ARBA00022980"/>
    </source>
</evidence>
<evidence type="ECO:0000256" key="2">
    <source>
        <dbReference type="ARBA" id="ARBA00022730"/>
    </source>
</evidence>
<evidence type="ECO:0000313" key="9">
    <source>
        <dbReference type="Proteomes" id="UP000321580"/>
    </source>
</evidence>
<keyword evidence="4 7" id="KW-0689">Ribosomal protein</keyword>
<evidence type="ECO:0000256" key="6">
    <source>
        <dbReference type="ARBA" id="ARBA00035197"/>
    </source>
</evidence>
<keyword evidence="5 7" id="KW-0687">Ribonucleoprotein</keyword>
<evidence type="ECO:0000256" key="3">
    <source>
        <dbReference type="ARBA" id="ARBA00022884"/>
    </source>
</evidence>
<dbReference type="PANTHER" id="PTHR12899:SF3">
    <property type="entry name" value="LARGE RIBOSOMAL SUBUNIT PROTEIN UL18M"/>
    <property type="match status" value="1"/>
</dbReference>
<dbReference type="InterPro" id="IPR004389">
    <property type="entry name" value="Ribosomal_uL18_bac-type"/>
</dbReference>
<proteinExistence type="inferred from homology"/>
<dbReference type="GO" id="GO:0006412">
    <property type="term" value="P:translation"/>
    <property type="evidence" value="ECO:0007669"/>
    <property type="project" value="UniProtKB-UniRule"/>
</dbReference>
<dbReference type="FunFam" id="3.30.420.100:FF:000001">
    <property type="entry name" value="50S ribosomal protein L18"/>
    <property type="match status" value="1"/>
</dbReference>